<reference evidence="2" key="1">
    <citation type="journal article" date="2023" name="Mol. Phylogenet. Evol.">
        <title>Genome-scale phylogeny and comparative genomics of the fungal order Sordariales.</title>
        <authorList>
            <person name="Hensen N."/>
            <person name="Bonometti L."/>
            <person name="Westerberg I."/>
            <person name="Brannstrom I.O."/>
            <person name="Guillou S."/>
            <person name="Cros-Aarteil S."/>
            <person name="Calhoun S."/>
            <person name="Haridas S."/>
            <person name="Kuo A."/>
            <person name="Mondo S."/>
            <person name="Pangilinan J."/>
            <person name="Riley R."/>
            <person name="LaButti K."/>
            <person name="Andreopoulos B."/>
            <person name="Lipzen A."/>
            <person name="Chen C."/>
            <person name="Yan M."/>
            <person name="Daum C."/>
            <person name="Ng V."/>
            <person name="Clum A."/>
            <person name="Steindorff A."/>
            <person name="Ohm R.A."/>
            <person name="Martin F."/>
            <person name="Silar P."/>
            <person name="Natvig D.O."/>
            <person name="Lalanne C."/>
            <person name="Gautier V."/>
            <person name="Ament-Velasquez S.L."/>
            <person name="Kruys A."/>
            <person name="Hutchinson M.I."/>
            <person name="Powell A.J."/>
            <person name="Barry K."/>
            <person name="Miller A.N."/>
            <person name="Grigoriev I.V."/>
            <person name="Debuchy R."/>
            <person name="Gladieux P."/>
            <person name="Hiltunen Thoren M."/>
            <person name="Johannesson H."/>
        </authorList>
    </citation>
    <scope>NUCLEOTIDE SEQUENCE</scope>
    <source>
        <strain evidence="2">CBS 892.96</strain>
    </source>
</reference>
<evidence type="ECO:0000313" key="2">
    <source>
        <dbReference type="EMBL" id="KAK4177230.1"/>
    </source>
</evidence>
<dbReference type="EMBL" id="MU866171">
    <property type="protein sequence ID" value="KAK4177230.1"/>
    <property type="molecule type" value="Genomic_DNA"/>
</dbReference>
<gene>
    <name evidence="2" type="ORF">QBC36DRAFT_136832</name>
</gene>
<feature type="compositionally biased region" description="Basic and acidic residues" evidence="1">
    <location>
        <begin position="19"/>
        <end position="28"/>
    </location>
</feature>
<dbReference type="Proteomes" id="UP001302321">
    <property type="component" value="Unassembled WGS sequence"/>
</dbReference>
<protein>
    <submittedName>
        <fullName evidence="2">Uncharacterized protein</fullName>
    </submittedName>
</protein>
<comment type="caution">
    <text evidence="2">The sequence shown here is derived from an EMBL/GenBank/DDBJ whole genome shotgun (WGS) entry which is preliminary data.</text>
</comment>
<feature type="region of interest" description="Disordered" evidence="1">
    <location>
        <begin position="1"/>
        <end position="117"/>
    </location>
</feature>
<sequence>MDQSSAAACPKSPSSACTDGEKIKKADDVSSSNCPFTANAPTNTEREASSLAGVNQDRISSVATEDFRHSSTDDVDEPTKPACEKKAAFGKTTCEKETALEDRPMEPSSPEDLPHRG</sequence>
<evidence type="ECO:0000313" key="3">
    <source>
        <dbReference type="Proteomes" id="UP001302321"/>
    </source>
</evidence>
<proteinExistence type="predicted"/>
<reference evidence="2" key="2">
    <citation type="submission" date="2023-05" db="EMBL/GenBank/DDBJ databases">
        <authorList>
            <consortium name="Lawrence Berkeley National Laboratory"/>
            <person name="Steindorff A."/>
            <person name="Hensen N."/>
            <person name="Bonometti L."/>
            <person name="Westerberg I."/>
            <person name="Brannstrom I.O."/>
            <person name="Guillou S."/>
            <person name="Cros-Aarteil S."/>
            <person name="Calhoun S."/>
            <person name="Haridas S."/>
            <person name="Kuo A."/>
            <person name="Mondo S."/>
            <person name="Pangilinan J."/>
            <person name="Riley R."/>
            <person name="Labutti K."/>
            <person name="Andreopoulos B."/>
            <person name="Lipzen A."/>
            <person name="Chen C."/>
            <person name="Yanf M."/>
            <person name="Daum C."/>
            <person name="Ng V."/>
            <person name="Clum A."/>
            <person name="Ohm R."/>
            <person name="Martin F."/>
            <person name="Silar P."/>
            <person name="Natvig D."/>
            <person name="Lalanne C."/>
            <person name="Gautier V."/>
            <person name="Ament-Velasquez S.L."/>
            <person name="Kruys A."/>
            <person name="Hutchinson M.I."/>
            <person name="Powell A.J."/>
            <person name="Barry K."/>
            <person name="Miller A.N."/>
            <person name="Grigoriev I.V."/>
            <person name="Debuchy R."/>
            <person name="Gladieux P."/>
            <person name="Thoren M.H."/>
            <person name="Johannesson H."/>
        </authorList>
    </citation>
    <scope>NUCLEOTIDE SEQUENCE</scope>
    <source>
        <strain evidence="2">CBS 892.96</strain>
    </source>
</reference>
<feature type="compositionally biased region" description="Polar residues" evidence="1">
    <location>
        <begin position="29"/>
        <end position="43"/>
    </location>
</feature>
<keyword evidence="3" id="KW-1185">Reference proteome</keyword>
<feature type="compositionally biased region" description="Basic and acidic residues" evidence="1">
    <location>
        <begin position="65"/>
        <end position="105"/>
    </location>
</feature>
<feature type="compositionally biased region" description="Low complexity" evidence="1">
    <location>
        <begin position="1"/>
        <end position="17"/>
    </location>
</feature>
<dbReference type="AlphaFoldDB" id="A0AAN6W908"/>
<name>A0AAN6W908_9PEZI</name>
<accession>A0AAN6W908</accession>
<organism evidence="2 3">
    <name type="scientific">Triangularia setosa</name>
    <dbReference type="NCBI Taxonomy" id="2587417"/>
    <lineage>
        <taxon>Eukaryota</taxon>
        <taxon>Fungi</taxon>
        <taxon>Dikarya</taxon>
        <taxon>Ascomycota</taxon>
        <taxon>Pezizomycotina</taxon>
        <taxon>Sordariomycetes</taxon>
        <taxon>Sordariomycetidae</taxon>
        <taxon>Sordariales</taxon>
        <taxon>Podosporaceae</taxon>
        <taxon>Triangularia</taxon>
    </lineage>
</organism>
<evidence type="ECO:0000256" key="1">
    <source>
        <dbReference type="SAM" id="MobiDB-lite"/>
    </source>
</evidence>